<dbReference type="NCBIfam" id="TIGR03696">
    <property type="entry name" value="Rhs_assc_core"/>
    <property type="match status" value="1"/>
</dbReference>
<dbReference type="PANTHER" id="PTHR32305:SF15">
    <property type="entry name" value="PROTEIN RHSA-RELATED"/>
    <property type="match status" value="1"/>
</dbReference>
<proteinExistence type="predicted"/>
<reference evidence="2" key="1">
    <citation type="submission" date="2017-04" db="EMBL/GenBank/DDBJ databases">
        <title>Comparative genomics and description of representatives of a novel lineage of planctomycetes thriving in anoxic sediments.</title>
        <authorList>
            <person name="Spring S."/>
            <person name="Bunk B."/>
            <person name="Sproer C."/>
        </authorList>
    </citation>
    <scope>NUCLEOTIDE SEQUENCE [LARGE SCALE GENOMIC DNA]</scope>
    <source>
        <strain evidence="2">ST-PulAB-D4</strain>
    </source>
</reference>
<evidence type="ECO:0000313" key="2">
    <source>
        <dbReference type="Proteomes" id="UP000193334"/>
    </source>
</evidence>
<sequence>MHSAGISLLQKCEYNKKNILSDKFGVLSDIYDFILVKLVMFNILQQSFAYSGHRVIAEYDGSGGLQKRFVYGAGIDEVVCMIDVVRPAGACWTESMSDLAEAWLCAEGDLCYDANYDFIDSTEPNMINIEEMAFYLSEYYIAERDAAFAEDYYGYFAGELGSVAAVYSTEPNGIAERYSYDAYGSVSISDPNGQPLDDSAVGNPYMFTGRRYDSESGLYYYRARYYNPKLGVFHSRDPLGYIDSMNLYAYCGNNPVNYVDPWGLWAITIGGSSSGGYGASGTYGLGSYFGYSESEGFYWGTYYTKGIGMATGTFGGFSIDYGFSKNAKKGEDLANKSVEVGGSYGAGFTRGFTRGHNINSKSKDGLGKVDLTTFNLGIGAGSAEGHIIMLETQILKNGGL</sequence>
<dbReference type="InterPro" id="IPR050708">
    <property type="entry name" value="T6SS_VgrG/RHS"/>
</dbReference>
<dbReference type="Proteomes" id="UP000193334">
    <property type="component" value="Chromosome"/>
</dbReference>
<accession>A0A1W6LMG1</accession>
<protein>
    <recommendedName>
        <fullName evidence="3">Cell wall-associated polypeptide CWBP200</fullName>
    </recommendedName>
</protein>
<dbReference type="PRINTS" id="PR00394">
    <property type="entry name" value="RHSPROTEIN"/>
</dbReference>
<dbReference type="EMBL" id="CP021023">
    <property type="protein sequence ID" value="ARN56980.1"/>
    <property type="molecule type" value="Genomic_DNA"/>
</dbReference>
<keyword evidence="2" id="KW-1185">Reference proteome</keyword>
<gene>
    <name evidence="1" type="ORF">STSP1_01373</name>
</gene>
<dbReference type="InterPro" id="IPR022385">
    <property type="entry name" value="Rhs_assc_core"/>
</dbReference>
<dbReference type="Gene3D" id="2.180.10.10">
    <property type="entry name" value="RHS repeat-associated core"/>
    <property type="match status" value="1"/>
</dbReference>
<dbReference type="STRING" id="1941349.STSP1_01373"/>
<evidence type="ECO:0008006" key="3">
    <source>
        <dbReference type="Google" id="ProtNLM"/>
    </source>
</evidence>
<name>A0A1W6LMG1_9BACT</name>
<dbReference type="AlphaFoldDB" id="A0A1W6LMG1"/>
<dbReference type="KEGG" id="pbp:STSP1_01373"/>
<dbReference type="PANTHER" id="PTHR32305">
    <property type="match status" value="1"/>
</dbReference>
<evidence type="ECO:0000313" key="1">
    <source>
        <dbReference type="EMBL" id="ARN56980.1"/>
    </source>
</evidence>
<organism evidence="1 2">
    <name type="scientific">Sedimentisphaera salicampi</name>
    <dbReference type="NCBI Taxonomy" id="1941349"/>
    <lineage>
        <taxon>Bacteria</taxon>
        <taxon>Pseudomonadati</taxon>
        <taxon>Planctomycetota</taxon>
        <taxon>Phycisphaerae</taxon>
        <taxon>Sedimentisphaerales</taxon>
        <taxon>Sedimentisphaeraceae</taxon>
        <taxon>Sedimentisphaera</taxon>
    </lineage>
</organism>